<accession>A0A1F4XXA4</accession>
<dbReference type="Proteomes" id="UP000178585">
    <property type="component" value="Unassembled WGS sequence"/>
</dbReference>
<evidence type="ECO:0000313" key="1">
    <source>
        <dbReference type="EMBL" id="OGC86330.1"/>
    </source>
</evidence>
<evidence type="ECO:0000313" key="2">
    <source>
        <dbReference type="Proteomes" id="UP000178585"/>
    </source>
</evidence>
<comment type="caution">
    <text evidence="1">The sequence shown here is derived from an EMBL/GenBank/DDBJ whole genome shotgun (WGS) entry which is preliminary data.</text>
</comment>
<dbReference type="AlphaFoldDB" id="A0A1F4XXA4"/>
<proteinExistence type="predicted"/>
<sequence length="223" mass="23960">MTVKAALFPAVNPPANVLVAAVPVAWNESAYGVVEETTFPALSNASKVDGLMFERFRKVPASKVNVPDVKLSEVSERRNWVESMPSNVVASPPLEVRQLPSGIWKQPALKAIPLLNVEVAPEVNCNAPPEITIPEEVALNPGAINPEYIVDVPDWKLPTPCTDRIEPGVVVPMPIVPANKLPEMLPAAPVPIPIVPAEYRRIAVSIFPPLAASAPELADTLLK</sequence>
<reference evidence="1 2" key="1">
    <citation type="journal article" date="2016" name="Nat. Commun.">
        <title>Thousands of microbial genomes shed light on interconnected biogeochemical processes in an aquifer system.</title>
        <authorList>
            <person name="Anantharaman K."/>
            <person name="Brown C.T."/>
            <person name="Hug L.A."/>
            <person name="Sharon I."/>
            <person name="Castelle C.J."/>
            <person name="Probst A.J."/>
            <person name="Thomas B.C."/>
            <person name="Singh A."/>
            <person name="Wilkins M.J."/>
            <person name="Karaoz U."/>
            <person name="Brodie E.L."/>
            <person name="Williams K.H."/>
            <person name="Hubbard S.S."/>
            <person name="Banfield J.F."/>
        </authorList>
    </citation>
    <scope>NUCLEOTIDE SEQUENCE [LARGE SCALE GENOMIC DNA]</scope>
</reference>
<name>A0A1F4XXA4_9BACT</name>
<organism evidence="1 2">
    <name type="scientific">Candidatus Adlerbacteria bacterium RIFCSPLOWO2_01_FULL_54_21b</name>
    <dbReference type="NCBI Taxonomy" id="1797245"/>
    <lineage>
        <taxon>Bacteria</taxon>
        <taxon>Candidatus Adleribacteriota</taxon>
    </lineage>
</organism>
<gene>
    <name evidence="1" type="ORF">A2949_03220</name>
</gene>
<dbReference type="EMBL" id="MEWZ01000025">
    <property type="protein sequence ID" value="OGC86330.1"/>
    <property type="molecule type" value="Genomic_DNA"/>
</dbReference>
<protein>
    <submittedName>
        <fullName evidence="1">Uncharacterized protein</fullName>
    </submittedName>
</protein>